<feature type="compositionally biased region" description="Acidic residues" evidence="1">
    <location>
        <begin position="153"/>
        <end position="162"/>
    </location>
</feature>
<dbReference type="InterPro" id="IPR021735">
    <property type="entry name" value="DUF3306"/>
</dbReference>
<dbReference type="EMBL" id="MARB01000024">
    <property type="protein sequence ID" value="ODJ86301.1"/>
    <property type="molecule type" value="Genomic_DNA"/>
</dbReference>
<feature type="region of interest" description="Disordered" evidence="1">
    <location>
        <begin position="1"/>
        <end position="80"/>
    </location>
</feature>
<feature type="region of interest" description="Disordered" evidence="1">
    <location>
        <begin position="134"/>
        <end position="182"/>
    </location>
</feature>
<feature type="compositionally biased region" description="Acidic residues" evidence="1">
    <location>
        <begin position="49"/>
        <end position="73"/>
    </location>
</feature>
<sequence>MPTGNLQPAGPAIMKPEDSPETTVQPDAGFYRRWSEKKQASRQPLAERDESDEEQQQPGDEDMPTLESLDENSDYSGFLSPRVSDQLRQVALRKLFHSAAFNVCDGLDDYAEDFTSFEKLGDLMTADLRHRLEQEAHKQQVEADESAERDALESDASEDEASDGSATAQTGQNEDPTNEAET</sequence>
<feature type="compositionally biased region" description="Basic and acidic residues" evidence="1">
    <location>
        <begin position="134"/>
        <end position="152"/>
    </location>
</feature>
<evidence type="ECO:0008006" key="4">
    <source>
        <dbReference type="Google" id="ProtNLM"/>
    </source>
</evidence>
<organism evidence="2 3">
    <name type="scientific">Candidatus Thiodiazotropha endolucinida</name>
    <dbReference type="NCBI Taxonomy" id="1655433"/>
    <lineage>
        <taxon>Bacteria</taxon>
        <taxon>Pseudomonadati</taxon>
        <taxon>Pseudomonadota</taxon>
        <taxon>Gammaproteobacteria</taxon>
        <taxon>Chromatiales</taxon>
        <taxon>Sedimenticolaceae</taxon>
        <taxon>Candidatus Thiodiazotropha</taxon>
    </lineage>
</organism>
<reference evidence="2 3" key="1">
    <citation type="submission" date="2016-06" db="EMBL/GenBank/DDBJ databases">
        <title>Genome sequence of endosymbiont of Candidatus Endolucinida thiodiazotropha.</title>
        <authorList>
            <person name="Poehlein A."/>
            <person name="Koenig S."/>
            <person name="Heiden S.E."/>
            <person name="Thuermer A."/>
            <person name="Voget S."/>
            <person name="Daniel R."/>
            <person name="Markert S."/>
            <person name="Gros O."/>
            <person name="Schweder T."/>
        </authorList>
    </citation>
    <scope>NUCLEOTIDE SEQUENCE [LARGE SCALE GENOMIC DNA]</scope>
    <source>
        <strain evidence="2 3">COS</strain>
    </source>
</reference>
<evidence type="ECO:0000313" key="2">
    <source>
        <dbReference type="EMBL" id="ODJ86301.1"/>
    </source>
</evidence>
<protein>
    <recommendedName>
        <fullName evidence="4">DUF3306 domain-containing protein</fullName>
    </recommendedName>
</protein>
<dbReference type="Proteomes" id="UP000094769">
    <property type="component" value="Unassembled WGS sequence"/>
</dbReference>
<evidence type="ECO:0000256" key="1">
    <source>
        <dbReference type="SAM" id="MobiDB-lite"/>
    </source>
</evidence>
<keyword evidence="3" id="KW-1185">Reference proteome</keyword>
<proteinExistence type="predicted"/>
<name>A0A7Z0VJA2_9GAMM</name>
<dbReference type="Pfam" id="PF11748">
    <property type="entry name" value="DUF3306"/>
    <property type="match status" value="1"/>
</dbReference>
<accession>A0A7Z0VJA2</accession>
<dbReference type="AlphaFoldDB" id="A0A7Z0VJA2"/>
<dbReference type="OrthoDB" id="5609487at2"/>
<comment type="caution">
    <text evidence="2">The sequence shown here is derived from an EMBL/GenBank/DDBJ whole genome shotgun (WGS) entry which is preliminary data.</text>
</comment>
<gene>
    <name evidence="2" type="ORF">CODIS_34960</name>
</gene>
<evidence type="ECO:0000313" key="3">
    <source>
        <dbReference type="Proteomes" id="UP000094769"/>
    </source>
</evidence>